<organism evidence="2 3">
    <name type="scientific">Plicaturopsis crispa FD-325 SS-3</name>
    <dbReference type="NCBI Taxonomy" id="944288"/>
    <lineage>
        <taxon>Eukaryota</taxon>
        <taxon>Fungi</taxon>
        <taxon>Dikarya</taxon>
        <taxon>Basidiomycota</taxon>
        <taxon>Agaricomycotina</taxon>
        <taxon>Agaricomycetes</taxon>
        <taxon>Agaricomycetidae</taxon>
        <taxon>Amylocorticiales</taxon>
        <taxon>Amylocorticiaceae</taxon>
        <taxon>Plicatura</taxon>
        <taxon>Plicaturopsis crispa</taxon>
    </lineage>
</organism>
<keyword evidence="3" id="KW-1185">Reference proteome</keyword>
<evidence type="ECO:0000256" key="1">
    <source>
        <dbReference type="SAM" id="MobiDB-lite"/>
    </source>
</evidence>
<evidence type="ECO:0000313" key="3">
    <source>
        <dbReference type="Proteomes" id="UP000053263"/>
    </source>
</evidence>
<gene>
    <name evidence="2" type="ORF">PLICRDRAFT_179301</name>
</gene>
<dbReference type="OrthoDB" id="2970807at2759"/>
<dbReference type="EMBL" id="KN832569">
    <property type="protein sequence ID" value="KII84996.1"/>
    <property type="molecule type" value="Genomic_DNA"/>
</dbReference>
<evidence type="ECO:0000313" key="2">
    <source>
        <dbReference type="EMBL" id="KII84996.1"/>
    </source>
</evidence>
<protein>
    <submittedName>
        <fullName evidence="2">Uncharacterized protein</fullName>
    </submittedName>
</protein>
<dbReference type="HOGENOM" id="CLU_1289410_0_0_1"/>
<proteinExistence type="predicted"/>
<sequence length="214" mass="24028">MPKATVSRRSKRSNGPPQLPRGVPTRPRDPRYRNNWELTLGNLYPDLVPPTDEEIERLFGGMEEYNASVLATLSGPGETIPVVGNRPNRGVTEDVHVVALPDSHKICLRIFPGGFQEFGQYFLEFFDRSARKPVRAPAGCEFYPGYRPGSMCMPGKLISWQKTFGVPIDGDDTEMYAVPEGTLWELQRPGKPNVRFSVPIRPQPDFPLAVPYVE</sequence>
<name>A0A0C9SL75_PLICR</name>
<accession>A0A0C9SL75</accession>
<feature type="region of interest" description="Disordered" evidence="1">
    <location>
        <begin position="1"/>
        <end position="32"/>
    </location>
</feature>
<dbReference type="AlphaFoldDB" id="A0A0C9SL75"/>
<reference evidence="2 3" key="1">
    <citation type="submission" date="2014-06" db="EMBL/GenBank/DDBJ databases">
        <title>Evolutionary Origins and Diversification of the Mycorrhizal Mutualists.</title>
        <authorList>
            <consortium name="DOE Joint Genome Institute"/>
            <consortium name="Mycorrhizal Genomics Consortium"/>
            <person name="Kohler A."/>
            <person name="Kuo A."/>
            <person name="Nagy L.G."/>
            <person name="Floudas D."/>
            <person name="Copeland A."/>
            <person name="Barry K.W."/>
            <person name="Cichocki N."/>
            <person name="Veneault-Fourrey C."/>
            <person name="LaButti K."/>
            <person name="Lindquist E.A."/>
            <person name="Lipzen A."/>
            <person name="Lundell T."/>
            <person name="Morin E."/>
            <person name="Murat C."/>
            <person name="Riley R."/>
            <person name="Ohm R."/>
            <person name="Sun H."/>
            <person name="Tunlid A."/>
            <person name="Henrissat B."/>
            <person name="Grigoriev I.V."/>
            <person name="Hibbett D.S."/>
            <person name="Martin F."/>
        </authorList>
    </citation>
    <scope>NUCLEOTIDE SEQUENCE [LARGE SCALE GENOMIC DNA]</scope>
    <source>
        <strain evidence="2 3">FD-325 SS-3</strain>
    </source>
</reference>
<feature type="compositionally biased region" description="Basic residues" evidence="1">
    <location>
        <begin position="1"/>
        <end position="12"/>
    </location>
</feature>
<dbReference type="Proteomes" id="UP000053263">
    <property type="component" value="Unassembled WGS sequence"/>
</dbReference>